<sequence length="93" mass="9767">MAKQAEACFWQAYQKCQLATLGFASTSVDMAALHTFSIRTNGQTCSVTDVMLHAIVPAKLSAAKTYLCTGVAPKSDGLHVSGCGDEGDVIVPM</sequence>
<dbReference type="Proteomes" id="UP000654345">
    <property type="component" value="Unassembled WGS sequence"/>
</dbReference>
<accession>A0ABQ3UYD0</accession>
<evidence type="ECO:0000313" key="2">
    <source>
        <dbReference type="Proteomes" id="UP000654345"/>
    </source>
</evidence>
<gene>
    <name evidence="1" type="ORF">KSB_63410</name>
</gene>
<dbReference type="RefSeq" id="WP_201374159.1">
    <property type="nucleotide sequence ID" value="NZ_BNJG01000002.1"/>
</dbReference>
<proteinExistence type="predicted"/>
<reference evidence="1 2" key="1">
    <citation type="journal article" date="2021" name="Int. J. Syst. Evol. Microbiol.">
        <title>Reticulibacter mediterranei gen. nov., sp. nov., within the new family Reticulibacteraceae fam. nov., and Ktedonospora formicarum gen. nov., sp. nov., Ktedonobacter robiniae sp. nov., Dictyobacter formicarum sp. nov. and Dictyobacter arantiisoli sp. nov., belonging to the class Ktedonobacteria.</title>
        <authorList>
            <person name="Yabe S."/>
            <person name="Zheng Y."/>
            <person name="Wang C.M."/>
            <person name="Sakai Y."/>
            <person name="Abe K."/>
            <person name="Yokota A."/>
            <person name="Donadio S."/>
            <person name="Cavaletti L."/>
            <person name="Monciardini P."/>
        </authorList>
    </citation>
    <scope>NUCLEOTIDE SEQUENCE [LARGE SCALE GENOMIC DNA]</scope>
    <source>
        <strain evidence="1 2">SOSP1-30</strain>
    </source>
</reference>
<evidence type="ECO:0000313" key="1">
    <source>
        <dbReference type="EMBL" id="GHO57866.1"/>
    </source>
</evidence>
<protein>
    <submittedName>
        <fullName evidence="1">Uncharacterized protein</fullName>
    </submittedName>
</protein>
<comment type="caution">
    <text evidence="1">The sequence shown here is derived from an EMBL/GenBank/DDBJ whole genome shotgun (WGS) entry which is preliminary data.</text>
</comment>
<keyword evidence="2" id="KW-1185">Reference proteome</keyword>
<organism evidence="1 2">
    <name type="scientific">Ktedonobacter robiniae</name>
    <dbReference type="NCBI Taxonomy" id="2778365"/>
    <lineage>
        <taxon>Bacteria</taxon>
        <taxon>Bacillati</taxon>
        <taxon>Chloroflexota</taxon>
        <taxon>Ktedonobacteria</taxon>
        <taxon>Ktedonobacterales</taxon>
        <taxon>Ktedonobacteraceae</taxon>
        <taxon>Ktedonobacter</taxon>
    </lineage>
</organism>
<dbReference type="EMBL" id="BNJG01000002">
    <property type="protein sequence ID" value="GHO57866.1"/>
    <property type="molecule type" value="Genomic_DNA"/>
</dbReference>
<name>A0ABQ3UYD0_9CHLR</name>